<proteinExistence type="predicted"/>
<sequence length="432" mass="48178">MELMQELSLLLLRLLFFHLPRPTPSSNLVRPNFKTVAGFKTIPVESTIIIIIVIIFIPSRSSMDLDMAHFLLVDARKGKENKKVASPSKGDYRKHLAEAMVMDRTRILSFWSKLPAPTNLNFQENVLANQPADRTLDAPDLIDDYYLNLLDWSTKSIVAIALKNTVHLCNASNGSCSELLRVDEENGPITSISWAPGGQHIAVGLNSFVVDLWDTTASRKLTTLQGGHRGRVGSLSWNNHILTTGGSNSMIINNDVRMRSHKVQTYRGHRQEVCGLKWSNNGQHLASVGNDNLLYIWDRSMASSNPTSQWLHRFDHHKVAMKVLAWCDQFQSNLLASSGGSGDRSIKFWNINTGVSLSSIDTGSQVSSLLWSKNKRELLSSHATMQNQLILWKYPSMDKVAELNGDVSRVFFTAQSPNGCTVASAGDERLMF</sequence>
<evidence type="ECO:0000313" key="1">
    <source>
        <dbReference type="EMBL" id="KAJ8633090.1"/>
    </source>
</evidence>
<gene>
    <name evidence="1" type="ORF">MRB53_026426</name>
</gene>
<organism evidence="1 2">
    <name type="scientific">Persea americana</name>
    <name type="common">Avocado</name>
    <dbReference type="NCBI Taxonomy" id="3435"/>
    <lineage>
        <taxon>Eukaryota</taxon>
        <taxon>Viridiplantae</taxon>
        <taxon>Streptophyta</taxon>
        <taxon>Embryophyta</taxon>
        <taxon>Tracheophyta</taxon>
        <taxon>Spermatophyta</taxon>
        <taxon>Magnoliopsida</taxon>
        <taxon>Magnoliidae</taxon>
        <taxon>Laurales</taxon>
        <taxon>Lauraceae</taxon>
        <taxon>Persea</taxon>
    </lineage>
</organism>
<keyword evidence="2" id="KW-1185">Reference proteome</keyword>
<comment type="caution">
    <text evidence="1">The sequence shown here is derived from an EMBL/GenBank/DDBJ whole genome shotgun (WGS) entry which is preliminary data.</text>
</comment>
<evidence type="ECO:0000313" key="2">
    <source>
        <dbReference type="Proteomes" id="UP001234297"/>
    </source>
</evidence>
<accession>A0ACC2LI01</accession>
<reference evidence="1 2" key="1">
    <citation type="journal article" date="2022" name="Hortic Res">
        <title>A haplotype resolved chromosomal level avocado genome allows analysis of novel avocado genes.</title>
        <authorList>
            <person name="Nath O."/>
            <person name="Fletcher S.J."/>
            <person name="Hayward A."/>
            <person name="Shaw L.M."/>
            <person name="Masouleh A.K."/>
            <person name="Furtado A."/>
            <person name="Henry R.J."/>
            <person name="Mitter N."/>
        </authorList>
    </citation>
    <scope>NUCLEOTIDE SEQUENCE [LARGE SCALE GENOMIC DNA]</scope>
    <source>
        <strain evidence="2">cv. Hass</strain>
    </source>
</reference>
<protein>
    <submittedName>
        <fullName evidence="1">Uncharacterized protein</fullName>
    </submittedName>
</protein>
<dbReference type="Proteomes" id="UP001234297">
    <property type="component" value="Chromosome 8"/>
</dbReference>
<dbReference type="EMBL" id="CM056816">
    <property type="protein sequence ID" value="KAJ8633090.1"/>
    <property type="molecule type" value="Genomic_DNA"/>
</dbReference>
<name>A0ACC2LI01_PERAE</name>